<evidence type="ECO:0000256" key="13">
    <source>
        <dbReference type="ARBA" id="ARBA00023136"/>
    </source>
</evidence>
<evidence type="ECO:0000256" key="10">
    <source>
        <dbReference type="ARBA" id="ARBA00022840"/>
    </source>
</evidence>
<dbReference type="PROSITE" id="PS50113">
    <property type="entry name" value="PAC"/>
    <property type="match status" value="2"/>
</dbReference>
<dbReference type="InterPro" id="IPR003594">
    <property type="entry name" value="HATPase_dom"/>
</dbReference>
<dbReference type="GO" id="GO:0005524">
    <property type="term" value="F:ATP binding"/>
    <property type="evidence" value="ECO:0007669"/>
    <property type="project" value="UniProtKB-KW"/>
</dbReference>
<dbReference type="Pfam" id="PF13185">
    <property type="entry name" value="GAF_2"/>
    <property type="match status" value="1"/>
</dbReference>
<evidence type="ECO:0000256" key="18">
    <source>
        <dbReference type="PROSITE-ProRule" id="PRU00110"/>
    </source>
</evidence>
<dbReference type="InterPro" id="IPR000700">
    <property type="entry name" value="PAS-assoc_C"/>
</dbReference>
<sequence>MDFPSMWPALQRFSANRTIWQYMLAFACVALLILAGASLTALPRLAHMARLSDDFYQQVYRSTQLSAEARYEVLLGRRLLRDIIMEPDAAMRASLQQALIRSDARVLASLQALGSLDQQAHTVPVLAKSAIVQFEQFMAQRGTVLALAERGRSDEAWALTLLVSPQSPEQQLDDTLGEIRRLGDVRASETWRGMMQNYQQEVRATLLWFVLAAVLLLGCAWWVTRAIRRPLDALTQAMAAIADARLDTPIPALSLQNESGVLARHLARLRDVYRVMELQRWVKVETAHIASEMQQSASLSELAQRMLARLAPLLGLGGALLYLHRENRQALTLVGTYGRAADGAVKNRLAYGEGLVGQCALDREPLTLSLPSEGRIVWAAGAMHPAQVRILPVCLNQRLLAVLELSLLSELNVRQQVLLDALLPLLALNLEILERVQKSRYLLEATQQQAKRLEQQTAALQAQQVQLGQTEAWYRSLIEAAPDGMLVLDEEQKVTLANPRAHALFACTDGSLIGTKLASLLGDEYGVLYARLSSEAGSAVLGRDLPARRMDGSRFSAELGLSRLPQLGGQKGVVCVAVRDVSAEHQARIRLDDQLAFQSALLDTIPYPLFYKGEDSRFLGFNRAYEQAFGVLRADLVGKRVLELDFLPEADRLRYQREDEEMISTLGQLQTEVAMPYADGQLHDTLYWVSGFARSDGKPGGLVGTFVDISERKQMEACLRQANERLALAQEAGRVGVFDLDLASGHNYWTPQLERMFGLAPGTFSGTLAAWQALLHPADRDEAMRHFVSALEGGESNFEDDWRILLPSGEAHWLHVNARIIRDGAGLPLRAIGVNVDVNDLVSAREAARDSARAKADFLANMSHEIRTPMNAIIGMTHLALGTELSARQRDYLDKIALSSRHLLAIINDILDFSRVESGKLVLESVPFTLASVLDNVLNLLGERAQSKHLDLRLDVAPDVPAVLLGDPLRLGQILINYTGNAIKFTPSGEVVIHVHLDGEQGDKVALLLSVSDTGIGLSEDARARLFQPFEQADVSTTRQYGGTGLGLAISHRLAALMEGEVGVDSREGVGSTFWARVWLGRAVSGMPDAMPREGDDTAKTLAGARILLAEDNVLNQQVAAELLARVGAVVEVVGDGAQALARVQQAPFDLVLMDMQMPVMDGMAATRAIRALPGMAQLPILAMTASAMATDKAQCLAAGMNDHIAKPIEPASLYATLSHWLAPRPAQLPLAAYEGFSPQDGLRRCGGNSALYLDLLRRFVDAEAGAAGEIAQALLQGDASRARLHAHSLRGVAGNLGAVALQEAATQLESAIENGAGESALPAFTDSLAALCTHLAGALPDVASTLPAAAAAPLDEATLASLLDLIEGSDASARGEFTALAPQLRQSLGSGVDQVAAALANFDFDEAGRCLRRLVSAYGEKHASKG</sequence>
<dbReference type="SUPFAM" id="SSF158472">
    <property type="entry name" value="HAMP domain-like"/>
    <property type="match status" value="1"/>
</dbReference>
<dbReference type="Gene3D" id="3.30.450.40">
    <property type="match status" value="1"/>
</dbReference>
<dbReference type="PANTHER" id="PTHR45339:SF1">
    <property type="entry name" value="HYBRID SIGNAL TRANSDUCTION HISTIDINE KINASE J"/>
    <property type="match status" value="1"/>
</dbReference>
<proteinExistence type="predicted"/>
<dbReference type="InterPro" id="IPR008207">
    <property type="entry name" value="Sig_transdc_His_kin_Hpt_dom"/>
</dbReference>
<keyword evidence="7 21" id="KW-0812">Transmembrane</keyword>
<dbReference type="CDD" id="cd00130">
    <property type="entry name" value="PAS"/>
    <property type="match status" value="2"/>
</dbReference>
<dbReference type="InterPro" id="IPR011006">
    <property type="entry name" value="CheY-like_superfamily"/>
</dbReference>
<keyword evidence="12" id="KW-0902">Two-component regulatory system</keyword>
<keyword evidence="20" id="KW-0175">Coiled coil</keyword>
<dbReference type="InterPro" id="IPR013656">
    <property type="entry name" value="PAS_4"/>
</dbReference>
<dbReference type="SMART" id="SM00448">
    <property type="entry name" value="REC"/>
    <property type="match status" value="1"/>
</dbReference>
<feature type="transmembrane region" description="Helical" evidence="21">
    <location>
        <begin position="20"/>
        <end position="42"/>
    </location>
</feature>
<evidence type="ECO:0000259" key="23">
    <source>
        <dbReference type="PROSITE" id="PS50110"/>
    </source>
</evidence>
<reference evidence="28 29" key="1">
    <citation type="submission" date="2019-12" db="EMBL/GenBank/DDBJ databases">
        <title>Neisseriaceae gen. nov. sp. Genome sequencing and assembly.</title>
        <authorList>
            <person name="Liu Z."/>
            <person name="Li A."/>
        </authorList>
    </citation>
    <scope>NUCLEOTIDE SEQUENCE [LARGE SCALE GENOMIC DNA]</scope>
    <source>
        <strain evidence="28 29">B2N2-7</strain>
    </source>
</reference>
<feature type="domain" description="PAS" evidence="24">
    <location>
        <begin position="722"/>
        <end position="794"/>
    </location>
</feature>
<evidence type="ECO:0000256" key="14">
    <source>
        <dbReference type="ARBA" id="ARBA00058004"/>
    </source>
</evidence>
<evidence type="ECO:0000259" key="22">
    <source>
        <dbReference type="PROSITE" id="PS50109"/>
    </source>
</evidence>
<comment type="function">
    <text evidence="14">Member of the two-component regulatory system BvgS/BvgA. Phosphorylates BvgA via a four-step phosphorelay in response to environmental signals.</text>
</comment>
<dbReference type="Pfam" id="PF01627">
    <property type="entry name" value="Hpt"/>
    <property type="match status" value="1"/>
</dbReference>
<dbReference type="EMBL" id="WSSB01000003">
    <property type="protein sequence ID" value="MXR36255.1"/>
    <property type="molecule type" value="Genomic_DNA"/>
</dbReference>
<dbReference type="PROSITE" id="PS50894">
    <property type="entry name" value="HPT"/>
    <property type="match status" value="1"/>
</dbReference>
<dbReference type="Pfam" id="PF02518">
    <property type="entry name" value="HATPase_c"/>
    <property type="match status" value="1"/>
</dbReference>
<comment type="subcellular location">
    <subcellularLocation>
        <location evidence="2">Cell membrane</location>
        <topology evidence="2">Multi-pass membrane protein</topology>
    </subcellularLocation>
</comment>
<dbReference type="Pfam" id="PF08448">
    <property type="entry name" value="PAS_4"/>
    <property type="match status" value="1"/>
</dbReference>
<feature type="domain" description="PAC" evidence="25">
    <location>
        <begin position="669"/>
        <end position="721"/>
    </location>
</feature>
<evidence type="ECO:0000256" key="19">
    <source>
        <dbReference type="PROSITE-ProRule" id="PRU00169"/>
    </source>
</evidence>
<keyword evidence="8" id="KW-0547">Nucleotide-binding</keyword>
<dbReference type="Gene3D" id="3.30.565.10">
    <property type="entry name" value="Histidine kinase-like ATPase, C-terminal domain"/>
    <property type="match status" value="1"/>
</dbReference>
<dbReference type="GO" id="GO:0005886">
    <property type="term" value="C:plasma membrane"/>
    <property type="evidence" value="ECO:0007669"/>
    <property type="project" value="UniProtKB-SubCell"/>
</dbReference>
<dbReference type="InterPro" id="IPR003661">
    <property type="entry name" value="HisK_dim/P_dom"/>
</dbReference>
<dbReference type="NCBIfam" id="TIGR00229">
    <property type="entry name" value="sensory_box"/>
    <property type="match status" value="3"/>
</dbReference>
<dbReference type="SMART" id="SM00388">
    <property type="entry name" value="HisKA"/>
    <property type="match status" value="1"/>
</dbReference>
<dbReference type="Pfam" id="PF13188">
    <property type="entry name" value="PAS_8"/>
    <property type="match status" value="1"/>
</dbReference>
<evidence type="ECO:0000256" key="5">
    <source>
        <dbReference type="ARBA" id="ARBA00022553"/>
    </source>
</evidence>
<organism evidence="28 29">
    <name type="scientific">Craterilacuibacter sinensis</name>
    <dbReference type="NCBI Taxonomy" id="2686017"/>
    <lineage>
        <taxon>Bacteria</taxon>
        <taxon>Pseudomonadati</taxon>
        <taxon>Pseudomonadota</taxon>
        <taxon>Betaproteobacteria</taxon>
        <taxon>Neisseriales</taxon>
        <taxon>Neisseriaceae</taxon>
        <taxon>Craterilacuibacter</taxon>
    </lineage>
</organism>
<dbReference type="InterPro" id="IPR001610">
    <property type="entry name" value="PAC"/>
</dbReference>
<dbReference type="InterPro" id="IPR001789">
    <property type="entry name" value="Sig_transdc_resp-reg_receiver"/>
</dbReference>
<dbReference type="CDD" id="cd00082">
    <property type="entry name" value="HisKA"/>
    <property type="match status" value="1"/>
</dbReference>
<dbReference type="InterPro" id="IPR036097">
    <property type="entry name" value="HisK_dim/P_sf"/>
</dbReference>
<keyword evidence="13 21" id="KW-0472">Membrane</keyword>
<dbReference type="SUPFAM" id="SSF47384">
    <property type="entry name" value="Homodimeric domain of signal transducing histidine kinase"/>
    <property type="match status" value="1"/>
</dbReference>
<feature type="domain" description="Histidine kinase" evidence="22">
    <location>
        <begin position="861"/>
        <end position="1082"/>
    </location>
</feature>
<evidence type="ECO:0000256" key="12">
    <source>
        <dbReference type="ARBA" id="ARBA00023012"/>
    </source>
</evidence>
<dbReference type="SUPFAM" id="SSF55874">
    <property type="entry name" value="ATPase domain of HSP90 chaperone/DNA topoisomerase II/histidine kinase"/>
    <property type="match status" value="1"/>
</dbReference>
<dbReference type="InterPro" id="IPR003018">
    <property type="entry name" value="GAF"/>
</dbReference>
<evidence type="ECO:0000313" key="29">
    <source>
        <dbReference type="Proteomes" id="UP000467214"/>
    </source>
</evidence>
<evidence type="ECO:0000256" key="16">
    <source>
        <dbReference type="ARBA" id="ARBA00068150"/>
    </source>
</evidence>
<comment type="catalytic activity">
    <reaction evidence="1">
        <text>ATP + protein L-histidine = ADP + protein N-phospho-L-histidine.</text>
        <dbReference type="EC" id="2.7.13.3"/>
    </reaction>
</comment>
<evidence type="ECO:0000256" key="1">
    <source>
        <dbReference type="ARBA" id="ARBA00000085"/>
    </source>
</evidence>
<dbReference type="Proteomes" id="UP000467214">
    <property type="component" value="Unassembled WGS sequence"/>
</dbReference>
<dbReference type="SMART" id="SM00091">
    <property type="entry name" value="PAS"/>
    <property type="match status" value="3"/>
</dbReference>
<dbReference type="CDD" id="cd16922">
    <property type="entry name" value="HATPase_EvgS-ArcB-TorS-like"/>
    <property type="match status" value="1"/>
</dbReference>
<dbReference type="SMART" id="SM00073">
    <property type="entry name" value="HPT"/>
    <property type="match status" value="1"/>
</dbReference>
<dbReference type="SUPFAM" id="SSF55785">
    <property type="entry name" value="PYP-like sensor domain (PAS domain)"/>
    <property type="match status" value="3"/>
</dbReference>
<keyword evidence="5 19" id="KW-0597">Phosphoprotein</keyword>
<dbReference type="Pfam" id="PF00072">
    <property type="entry name" value="Response_reg"/>
    <property type="match status" value="1"/>
</dbReference>
<dbReference type="FunFam" id="1.10.287.130:FF:000002">
    <property type="entry name" value="Two-component osmosensing histidine kinase"/>
    <property type="match status" value="1"/>
</dbReference>
<accession>A0A845BIZ5</accession>
<dbReference type="EC" id="2.7.13.3" evidence="3"/>
<evidence type="ECO:0000256" key="11">
    <source>
        <dbReference type="ARBA" id="ARBA00022989"/>
    </source>
</evidence>
<dbReference type="PROSITE" id="PS50109">
    <property type="entry name" value="HIS_KIN"/>
    <property type="match status" value="1"/>
</dbReference>
<dbReference type="PROSITE" id="PS50112">
    <property type="entry name" value="PAS"/>
    <property type="match status" value="3"/>
</dbReference>
<dbReference type="Pfam" id="PF00512">
    <property type="entry name" value="HisKA"/>
    <property type="match status" value="1"/>
</dbReference>
<dbReference type="SUPFAM" id="SSF47226">
    <property type="entry name" value="Histidine-containing phosphotransfer domain, HPT domain"/>
    <property type="match status" value="1"/>
</dbReference>
<keyword evidence="9" id="KW-0418">Kinase</keyword>
<dbReference type="InterPro" id="IPR003660">
    <property type="entry name" value="HAMP_dom"/>
</dbReference>
<keyword evidence="4" id="KW-1003">Cell membrane</keyword>
<evidence type="ECO:0000256" key="7">
    <source>
        <dbReference type="ARBA" id="ARBA00022692"/>
    </source>
</evidence>
<dbReference type="InterPro" id="IPR000014">
    <property type="entry name" value="PAS"/>
</dbReference>
<feature type="modified residue" description="Phosphohistidine" evidence="18">
    <location>
        <position position="1288"/>
    </location>
</feature>
<dbReference type="CDD" id="cd17546">
    <property type="entry name" value="REC_hyHK_CKI1_RcsC-like"/>
    <property type="match status" value="1"/>
</dbReference>
<dbReference type="SMART" id="SM00086">
    <property type="entry name" value="PAC"/>
    <property type="match status" value="2"/>
</dbReference>
<dbReference type="Pfam" id="PF08447">
    <property type="entry name" value="PAS_3"/>
    <property type="match status" value="1"/>
</dbReference>
<dbReference type="InterPro" id="IPR004358">
    <property type="entry name" value="Sig_transdc_His_kin-like_C"/>
</dbReference>
<feature type="domain" description="PAC" evidence="25">
    <location>
        <begin position="798"/>
        <end position="850"/>
    </location>
</feature>
<dbReference type="InterPro" id="IPR005467">
    <property type="entry name" value="His_kinase_dom"/>
</dbReference>
<dbReference type="PROSITE" id="PS50885">
    <property type="entry name" value="HAMP"/>
    <property type="match status" value="1"/>
</dbReference>
<dbReference type="InterPro" id="IPR013655">
    <property type="entry name" value="PAS_fold_3"/>
</dbReference>
<evidence type="ECO:0000256" key="6">
    <source>
        <dbReference type="ARBA" id="ARBA00022679"/>
    </source>
</evidence>
<evidence type="ECO:0000256" key="8">
    <source>
        <dbReference type="ARBA" id="ARBA00022741"/>
    </source>
</evidence>
<feature type="domain" description="PAS" evidence="24">
    <location>
        <begin position="470"/>
        <end position="524"/>
    </location>
</feature>
<dbReference type="Gene3D" id="3.30.450.20">
    <property type="entry name" value="PAS domain"/>
    <property type="match status" value="3"/>
</dbReference>
<dbReference type="InterPro" id="IPR029016">
    <property type="entry name" value="GAF-like_dom_sf"/>
</dbReference>
<feature type="domain" description="HAMP" evidence="26">
    <location>
        <begin position="225"/>
        <end position="278"/>
    </location>
</feature>
<feature type="domain" description="Response regulatory" evidence="23">
    <location>
        <begin position="1106"/>
        <end position="1222"/>
    </location>
</feature>
<dbReference type="SUPFAM" id="SSF52172">
    <property type="entry name" value="CheY-like"/>
    <property type="match status" value="1"/>
</dbReference>
<evidence type="ECO:0000256" key="4">
    <source>
        <dbReference type="ARBA" id="ARBA00022475"/>
    </source>
</evidence>
<evidence type="ECO:0000313" key="28">
    <source>
        <dbReference type="EMBL" id="MXR36255.1"/>
    </source>
</evidence>
<name>A0A845BIZ5_9NEIS</name>
<keyword evidence="10" id="KW-0067">ATP-binding</keyword>
<evidence type="ECO:0000256" key="17">
    <source>
        <dbReference type="ARBA" id="ARBA00070152"/>
    </source>
</evidence>
<gene>
    <name evidence="28" type="ORF">GQF02_04615</name>
</gene>
<protein>
    <recommendedName>
        <fullName evidence="16">Sensory/regulatory protein RpfC</fullName>
        <ecNumber evidence="3">2.7.13.3</ecNumber>
    </recommendedName>
    <alternativeName>
        <fullName evidence="17">Virulence sensor protein BvgS</fullName>
    </alternativeName>
</protein>
<dbReference type="Gene3D" id="1.10.287.130">
    <property type="match status" value="1"/>
</dbReference>
<comment type="subunit">
    <text evidence="15">At low DSF concentrations, interacts with RpfF.</text>
</comment>
<keyword evidence="29" id="KW-1185">Reference proteome</keyword>
<evidence type="ECO:0000256" key="15">
    <source>
        <dbReference type="ARBA" id="ARBA00064003"/>
    </source>
</evidence>
<comment type="caution">
    <text evidence="28">The sequence shown here is derived from an EMBL/GenBank/DDBJ whole genome shotgun (WGS) entry which is preliminary data.</text>
</comment>
<feature type="domain" description="HPt" evidence="27">
    <location>
        <begin position="1249"/>
        <end position="1350"/>
    </location>
</feature>
<dbReference type="InterPro" id="IPR036641">
    <property type="entry name" value="HPT_dom_sf"/>
</dbReference>
<dbReference type="Gene3D" id="3.40.50.2300">
    <property type="match status" value="1"/>
</dbReference>
<feature type="domain" description="PAS" evidence="24">
    <location>
        <begin position="594"/>
        <end position="666"/>
    </location>
</feature>
<evidence type="ECO:0000256" key="21">
    <source>
        <dbReference type="SAM" id="Phobius"/>
    </source>
</evidence>
<dbReference type="Gene3D" id="6.10.340.10">
    <property type="match status" value="1"/>
</dbReference>
<evidence type="ECO:0000256" key="9">
    <source>
        <dbReference type="ARBA" id="ARBA00022777"/>
    </source>
</evidence>
<feature type="transmembrane region" description="Helical" evidence="21">
    <location>
        <begin position="204"/>
        <end position="223"/>
    </location>
</feature>
<keyword evidence="11 21" id="KW-1133">Transmembrane helix</keyword>
<dbReference type="Pfam" id="PF00672">
    <property type="entry name" value="HAMP"/>
    <property type="match status" value="1"/>
</dbReference>
<dbReference type="InterPro" id="IPR036890">
    <property type="entry name" value="HATPase_C_sf"/>
</dbReference>
<evidence type="ECO:0000259" key="25">
    <source>
        <dbReference type="PROSITE" id="PS50113"/>
    </source>
</evidence>
<evidence type="ECO:0000256" key="20">
    <source>
        <dbReference type="SAM" id="Coils"/>
    </source>
</evidence>
<dbReference type="SMART" id="SM00387">
    <property type="entry name" value="HATPase_c"/>
    <property type="match status" value="1"/>
</dbReference>
<dbReference type="PANTHER" id="PTHR45339">
    <property type="entry name" value="HYBRID SIGNAL TRANSDUCTION HISTIDINE KINASE J"/>
    <property type="match status" value="1"/>
</dbReference>
<dbReference type="PROSITE" id="PS50110">
    <property type="entry name" value="RESPONSE_REGULATORY"/>
    <property type="match status" value="1"/>
</dbReference>
<dbReference type="SUPFAM" id="SSF55781">
    <property type="entry name" value="GAF domain-like"/>
    <property type="match status" value="1"/>
</dbReference>
<keyword evidence="6" id="KW-0808">Transferase</keyword>
<evidence type="ECO:0000256" key="3">
    <source>
        <dbReference type="ARBA" id="ARBA00012438"/>
    </source>
</evidence>
<feature type="modified residue" description="4-aspartylphosphate" evidence="19">
    <location>
        <position position="1155"/>
    </location>
</feature>
<dbReference type="FunFam" id="3.30.565.10:FF:000010">
    <property type="entry name" value="Sensor histidine kinase RcsC"/>
    <property type="match status" value="1"/>
</dbReference>
<evidence type="ECO:0000259" key="27">
    <source>
        <dbReference type="PROSITE" id="PS50894"/>
    </source>
</evidence>
<evidence type="ECO:0000259" key="24">
    <source>
        <dbReference type="PROSITE" id="PS50112"/>
    </source>
</evidence>
<dbReference type="GO" id="GO:0000155">
    <property type="term" value="F:phosphorelay sensor kinase activity"/>
    <property type="evidence" value="ECO:0007669"/>
    <property type="project" value="InterPro"/>
</dbReference>
<dbReference type="Gene3D" id="1.20.120.160">
    <property type="entry name" value="HPT domain"/>
    <property type="match status" value="1"/>
</dbReference>
<dbReference type="InterPro" id="IPR035965">
    <property type="entry name" value="PAS-like_dom_sf"/>
</dbReference>
<dbReference type="PRINTS" id="PR00344">
    <property type="entry name" value="BCTRLSENSOR"/>
</dbReference>
<evidence type="ECO:0000256" key="2">
    <source>
        <dbReference type="ARBA" id="ARBA00004651"/>
    </source>
</evidence>
<feature type="coiled-coil region" evidence="20">
    <location>
        <begin position="436"/>
        <end position="463"/>
    </location>
</feature>
<dbReference type="Gene3D" id="2.10.70.100">
    <property type="match status" value="1"/>
</dbReference>
<evidence type="ECO:0000259" key="26">
    <source>
        <dbReference type="PROSITE" id="PS50885"/>
    </source>
</evidence>
<dbReference type="CDD" id="cd06225">
    <property type="entry name" value="HAMP"/>
    <property type="match status" value="1"/>
</dbReference>